<evidence type="ECO:0000313" key="2">
    <source>
        <dbReference type="Proteomes" id="UP000006591"/>
    </source>
</evidence>
<dbReference type="HOGENOM" id="CLU_177309_0_0_1"/>
<accession>A0A0E0IJ22</accession>
<sequence length="105" mass="11393">MLGNTIRFLTGTARAMGEAAASGVGGVTGCSDEGSLQLRPVRKKCVTKNANFNLENNLALEDLEMEEQMDFFHDESSIHAAGDDQQNVKRGVVMECVRSSRSADR</sequence>
<protein>
    <submittedName>
        <fullName evidence="1">Uncharacterized protein</fullName>
    </submittedName>
</protein>
<dbReference type="Gramene" id="ONIVA09G08570.1">
    <property type="protein sequence ID" value="ONIVA09G08570.1"/>
    <property type="gene ID" value="ONIVA09G08570"/>
</dbReference>
<proteinExistence type="predicted"/>
<dbReference type="PROSITE" id="PS51257">
    <property type="entry name" value="PROKAR_LIPOPROTEIN"/>
    <property type="match status" value="1"/>
</dbReference>
<organism evidence="1">
    <name type="scientific">Oryza nivara</name>
    <name type="common">Indian wild rice</name>
    <name type="synonym">Oryza sativa f. spontanea</name>
    <dbReference type="NCBI Taxonomy" id="4536"/>
    <lineage>
        <taxon>Eukaryota</taxon>
        <taxon>Viridiplantae</taxon>
        <taxon>Streptophyta</taxon>
        <taxon>Embryophyta</taxon>
        <taxon>Tracheophyta</taxon>
        <taxon>Spermatophyta</taxon>
        <taxon>Magnoliopsida</taxon>
        <taxon>Liliopsida</taxon>
        <taxon>Poales</taxon>
        <taxon>Poaceae</taxon>
        <taxon>BOP clade</taxon>
        <taxon>Oryzoideae</taxon>
        <taxon>Oryzeae</taxon>
        <taxon>Oryzinae</taxon>
        <taxon>Oryza</taxon>
    </lineage>
</organism>
<keyword evidence="2" id="KW-1185">Reference proteome</keyword>
<dbReference type="AlphaFoldDB" id="A0A0E0IJ22"/>
<dbReference type="Proteomes" id="UP000006591">
    <property type="component" value="Chromosome 9"/>
</dbReference>
<reference evidence="1" key="1">
    <citation type="submission" date="2015-04" db="UniProtKB">
        <authorList>
            <consortium name="EnsemblPlants"/>
        </authorList>
    </citation>
    <scope>IDENTIFICATION</scope>
    <source>
        <strain evidence="1">SL10</strain>
    </source>
</reference>
<reference evidence="1" key="2">
    <citation type="submission" date="2018-04" db="EMBL/GenBank/DDBJ databases">
        <title>OnivRS2 (Oryza nivara Reference Sequence Version 2).</title>
        <authorList>
            <person name="Zhang J."/>
            <person name="Kudrna D."/>
            <person name="Lee S."/>
            <person name="Talag J."/>
            <person name="Rajasekar S."/>
            <person name="Welchert J."/>
            <person name="Hsing Y.-I."/>
            <person name="Wing R.A."/>
        </authorList>
    </citation>
    <scope>NUCLEOTIDE SEQUENCE [LARGE SCALE GENOMIC DNA]</scope>
    <source>
        <strain evidence="1">SL10</strain>
    </source>
</reference>
<dbReference type="EnsemblPlants" id="ONIVA09G08570.1">
    <property type="protein sequence ID" value="ONIVA09G08570.1"/>
    <property type="gene ID" value="ONIVA09G08570"/>
</dbReference>
<name>A0A0E0IJ22_ORYNI</name>
<evidence type="ECO:0000313" key="1">
    <source>
        <dbReference type="EnsemblPlants" id="ONIVA09G08570.1"/>
    </source>
</evidence>